<keyword evidence="1" id="KW-1133">Transmembrane helix</keyword>
<name>A0A0F6W8A2_9BACT</name>
<dbReference type="KEGG" id="samy:DB32_007097"/>
<gene>
    <name evidence="2" type="ORF">DB32_007097</name>
</gene>
<reference evidence="2 3" key="1">
    <citation type="submission" date="2015-03" db="EMBL/GenBank/DDBJ databases">
        <title>Genome assembly of Sandaracinus amylolyticus DSM 53668.</title>
        <authorList>
            <person name="Sharma G."/>
            <person name="Subramanian S."/>
        </authorList>
    </citation>
    <scope>NUCLEOTIDE SEQUENCE [LARGE SCALE GENOMIC DNA]</scope>
    <source>
        <strain evidence="2 3">DSM 53668</strain>
    </source>
</reference>
<proteinExistence type="predicted"/>
<keyword evidence="1" id="KW-0812">Transmembrane</keyword>
<dbReference type="STRING" id="927083.DB32_007097"/>
<keyword evidence="3" id="KW-1185">Reference proteome</keyword>
<feature type="transmembrane region" description="Helical" evidence="1">
    <location>
        <begin position="187"/>
        <end position="205"/>
    </location>
</feature>
<evidence type="ECO:0000256" key="1">
    <source>
        <dbReference type="SAM" id="Phobius"/>
    </source>
</evidence>
<feature type="transmembrane region" description="Helical" evidence="1">
    <location>
        <begin position="28"/>
        <end position="50"/>
    </location>
</feature>
<feature type="transmembrane region" description="Helical" evidence="1">
    <location>
        <begin position="244"/>
        <end position="263"/>
    </location>
</feature>
<sequence>MLSRLEALCRLDDALVARVRRGDDLRGLATSCAITIAIGAGAYGAAFGMWRAPEMALYVALKLPLLLAAIALCTIGTSALLATVLRSKLTLRQTAICILISLAVSAALLGALAPISMLVVAIAPPPDPIASGLAIDDPRVAPSMAVARALLLFHVAVVACAGSAGVLRLRGLLTRLVDDEDAARRVLVSWLVVQLAVGAELSWLLRPFFGKPHLPPSFLRVEALHGNFVEEVGSLMVTTFGHDAPIASATLVLVALVVLAWALRGGPREVVFEVVPAGLRAAGSVIAWTSVVAVRAAYDEVHVEIRDAATLTRDTWTMRCRDRHEARALVERIERARGSIGPFRDAPASG</sequence>
<dbReference type="AlphaFoldDB" id="A0A0F6W8A2"/>
<dbReference type="Proteomes" id="UP000034883">
    <property type="component" value="Chromosome"/>
</dbReference>
<protein>
    <submittedName>
        <fullName evidence="2">Uncharacterized protein</fullName>
    </submittedName>
</protein>
<accession>A0A0F6W8A2</accession>
<feature type="transmembrane region" description="Helical" evidence="1">
    <location>
        <begin position="96"/>
        <end position="123"/>
    </location>
</feature>
<feature type="transmembrane region" description="Helical" evidence="1">
    <location>
        <begin position="143"/>
        <end position="167"/>
    </location>
</feature>
<evidence type="ECO:0000313" key="3">
    <source>
        <dbReference type="Proteomes" id="UP000034883"/>
    </source>
</evidence>
<organism evidence="2 3">
    <name type="scientific">Sandaracinus amylolyticus</name>
    <dbReference type="NCBI Taxonomy" id="927083"/>
    <lineage>
        <taxon>Bacteria</taxon>
        <taxon>Pseudomonadati</taxon>
        <taxon>Myxococcota</taxon>
        <taxon>Polyangia</taxon>
        <taxon>Polyangiales</taxon>
        <taxon>Sandaracinaceae</taxon>
        <taxon>Sandaracinus</taxon>
    </lineage>
</organism>
<dbReference type="EMBL" id="CP011125">
    <property type="protein sequence ID" value="AKF09948.1"/>
    <property type="molecule type" value="Genomic_DNA"/>
</dbReference>
<feature type="transmembrane region" description="Helical" evidence="1">
    <location>
        <begin position="56"/>
        <end position="84"/>
    </location>
</feature>
<evidence type="ECO:0000313" key="2">
    <source>
        <dbReference type="EMBL" id="AKF09948.1"/>
    </source>
</evidence>
<keyword evidence="1" id="KW-0472">Membrane</keyword>